<accession>A0ABQ1W5S0</accession>
<dbReference type="Proteomes" id="UP000608420">
    <property type="component" value="Unassembled WGS sequence"/>
</dbReference>
<organism evidence="1 2">
    <name type="scientific">Paenibacillus aceti</name>
    <dbReference type="NCBI Taxonomy" id="1820010"/>
    <lineage>
        <taxon>Bacteria</taxon>
        <taxon>Bacillati</taxon>
        <taxon>Bacillota</taxon>
        <taxon>Bacilli</taxon>
        <taxon>Bacillales</taxon>
        <taxon>Paenibacillaceae</taxon>
        <taxon>Paenibacillus</taxon>
    </lineage>
</organism>
<gene>
    <name evidence="1" type="ORF">GCM10010913_41790</name>
</gene>
<protein>
    <submittedName>
        <fullName evidence="1">Uncharacterized protein</fullName>
    </submittedName>
</protein>
<evidence type="ECO:0000313" key="1">
    <source>
        <dbReference type="EMBL" id="GGG15502.1"/>
    </source>
</evidence>
<dbReference type="EMBL" id="BMIW01000041">
    <property type="protein sequence ID" value="GGG15502.1"/>
    <property type="molecule type" value="Genomic_DNA"/>
</dbReference>
<comment type="caution">
    <text evidence="1">The sequence shown here is derived from an EMBL/GenBank/DDBJ whole genome shotgun (WGS) entry which is preliminary data.</text>
</comment>
<proteinExistence type="predicted"/>
<sequence>MTDEVKSLAELPENKIVSGVENFSEGLHSFLSYLGLPTENVLVASEERRTVINNLPAIMDKITPEIRANSMYLSQFIAACGAGLFNAALNMIWNEVVVNLRQKVMHFDFQYFLDSVVTDVRRRASIKSEEDLAKLDEWELIKGCKDTGILTDIGYKHMDYIREMRNHASAAHPNHNDLDGLQLASWLQTCIKEVLAREPEGPVLEIKRLLHNLRTNDISRDDVQPIKASIQRLPVDLADSILRAVFGMYTDPTLDARIKNNLILVSPSFWECSSKNAKNDAGMKYAVFSANADIQRKQLANEFLSLVGGLSYLSVEQRAIEMDQILDGLYSAHYGWNNFHNEPPYAKMLVPYVPKTGEIPNETNYKYVKVLILCRIGNGYGVSDAAAYYYDELISRFGESQFLIFVNLLWESDIQSRLTHADCANRFKNFAGQFANRSINVKLKTALEEIEKTFYSALSKLSNVSKFDELVKSIVI</sequence>
<name>A0ABQ1W5S0_9BACL</name>
<evidence type="ECO:0000313" key="2">
    <source>
        <dbReference type="Proteomes" id="UP000608420"/>
    </source>
</evidence>
<dbReference type="RefSeq" id="WP_120464956.1">
    <property type="nucleotide sequence ID" value="NZ_BMIW01000041.1"/>
</dbReference>
<keyword evidence="2" id="KW-1185">Reference proteome</keyword>
<reference evidence="2" key="1">
    <citation type="journal article" date="2019" name="Int. J. Syst. Evol. Microbiol.">
        <title>The Global Catalogue of Microorganisms (GCM) 10K type strain sequencing project: providing services to taxonomists for standard genome sequencing and annotation.</title>
        <authorList>
            <consortium name="The Broad Institute Genomics Platform"/>
            <consortium name="The Broad Institute Genome Sequencing Center for Infectious Disease"/>
            <person name="Wu L."/>
            <person name="Ma J."/>
        </authorList>
    </citation>
    <scope>NUCLEOTIDE SEQUENCE [LARGE SCALE GENOMIC DNA]</scope>
    <source>
        <strain evidence="2">CGMCC 1.15420</strain>
    </source>
</reference>